<dbReference type="InterPro" id="IPR042277">
    <property type="entry name" value="IST1-like"/>
</dbReference>
<organism evidence="3 4">
    <name type="scientific">Phlebiopsis gigantea (strain 11061_1 CR5-6)</name>
    <name type="common">White-rot fungus</name>
    <name type="synonym">Peniophora gigantea</name>
    <dbReference type="NCBI Taxonomy" id="745531"/>
    <lineage>
        <taxon>Eukaryota</taxon>
        <taxon>Fungi</taxon>
        <taxon>Dikarya</taxon>
        <taxon>Basidiomycota</taxon>
        <taxon>Agaricomycotina</taxon>
        <taxon>Agaricomycetes</taxon>
        <taxon>Polyporales</taxon>
        <taxon>Phanerochaetaceae</taxon>
        <taxon>Phlebiopsis</taxon>
    </lineage>
</organism>
<dbReference type="AlphaFoldDB" id="A0A0C3PV91"/>
<feature type="region of interest" description="Disordered" evidence="2">
    <location>
        <begin position="167"/>
        <end position="186"/>
    </location>
</feature>
<proteinExistence type="inferred from homology"/>
<evidence type="ECO:0000256" key="1">
    <source>
        <dbReference type="ARBA" id="ARBA00005536"/>
    </source>
</evidence>
<dbReference type="Gene3D" id="1.20.1260.60">
    <property type="entry name" value="Vacuolar protein sorting-associated protein Ist1"/>
    <property type="match status" value="1"/>
</dbReference>
<keyword evidence="4" id="KW-1185">Reference proteome</keyword>
<reference evidence="3 4" key="1">
    <citation type="journal article" date="2014" name="PLoS Genet.">
        <title>Analysis of the Phlebiopsis gigantea genome, transcriptome and secretome provides insight into its pioneer colonization strategies of wood.</title>
        <authorList>
            <person name="Hori C."/>
            <person name="Ishida T."/>
            <person name="Igarashi K."/>
            <person name="Samejima M."/>
            <person name="Suzuki H."/>
            <person name="Master E."/>
            <person name="Ferreira P."/>
            <person name="Ruiz-Duenas F.J."/>
            <person name="Held B."/>
            <person name="Canessa P."/>
            <person name="Larrondo L.F."/>
            <person name="Schmoll M."/>
            <person name="Druzhinina I.S."/>
            <person name="Kubicek C.P."/>
            <person name="Gaskell J.A."/>
            <person name="Kersten P."/>
            <person name="St John F."/>
            <person name="Glasner J."/>
            <person name="Sabat G."/>
            <person name="Splinter BonDurant S."/>
            <person name="Syed K."/>
            <person name="Yadav J."/>
            <person name="Mgbeahuruike A.C."/>
            <person name="Kovalchuk A."/>
            <person name="Asiegbu F.O."/>
            <person name="Lackner G."/>
            <person name="Hoffmeister D."/>
            <person name="Rencoret J."/>
            <person name="Gutierrez A."/>
            <person name="Sun H."/>
            <person name="Lindquist E."/>
            <person name="Barry K."/>
            <person name="Riley R."/>
            <person name="Grigoriev I.V."/>
            <person name="Henrissat B."/>
            <person name="Kues U."/>
            <person name="Berka R.M."/>
            <person name="Martinez A.T."/>
            <person name="Covert S.F."/>
            <person name="Blanchette R.A."/>
            <person name="Cullen D."/>
        </authorList>
    </citation>
    <scope>NUCLEOTIDE SEQUENCE [LARGE SCALE GENOMIC DNA]</scope>
    <source>
        <strain evidence="3 4">11061_1 CR5-6</strain>
    </source>
</reference>
<dbReference type="OrthoDB" id="29853at2759"/>
<dbReference type="EMBL" id="KN840444">
    <property type="protein sequence ID" value="KIP11738.1"/>
    <property type="molecule type" value="Genomic_DNA"/>
</dbReference>
<dbReference type="PANTHER" id="PTHR12161:SF5">
    <property type="entry name" value="IST1 HOMOLOG"/>
    <property type="match status" value="1"/>
</dbReference>
<dbReference type="HOGENOM" id="CLU_037652_2_0_1"/>
<dbReference type="Pfam" id="PF03398">
    <property type="entry name" value="Ist1"/>
    <property type="match status" value="1"/>
</dbReference>
<evidence type="ECO:0000256" key="2">
    <source>
        <dbReference type="SAM" id="MobiDB-lite"/>
    </source>
</evidence>
<evidence type="ECO:0008006" key="5">
    <source>
        <dbReference type="Google" id="ProtNLM"/>
    </source>
</evidence>
<gene>
    <name evidence="3" type="ORF">PHLGIDRAFT_99183</name>
</gene>
<accession>A0A0C3PV91</accession>
<evidence type="ECO:0000313" key="3">
    <source>
        <dbReference type="EMBL" id="KIP11738.1"/>
    </source>
</evidence>
<dbReference type="GO" id="GO:0015031">
    <property type="term" value="P:protein transport"/>
    <property type="evidence" value="ECO:0007669"/>
    <property type="project" value="InterPro"/>
</dbReference>
<dbReference type="FunFam" id="1.20.1260.60:FF:000002">
    <property type="entry name" value="Vacuolar protein sorting-associated protein IST1"/>
    <property type="match status" value="1"/>
</dbReference>
<comment type="similarity">
    <text evidence="1">Belongs to the IST1 family.</text>
</comment>
<evidence type="ECO:0000313" key="4">
    <source>
        <dbReference type="Proteomes" id="UP000053257"/>
    </source>
</evidence>
<dbReference type="STRING" id="745531.A0A0C3PV91"/>
<dbReference type="InterPro" id="IPR005061">
    <property type="entry name" value="Ist1"/>
</dbReference>
<dbReference type="PANTHER" id="PTHR12161">
    <property type="entry name" value="IST1 FAMILY MEMBER"/>
    <property type="match status" value="1"/>
</dbReference>
<name>A0A0C3PV91_PHLG1</name>
<protein>
    <recommendedName>
        <fullName evidence="5">DUF292-domain-containing protein</fullName>
    </recommendedName>
</protein>
<feature type="region of interest" description="Disordered" evidence="2">
    <location>
        <begin position="193"/>
        <end position="248"/>
    </location>
</feature>
<dbReference type="Proteomes" id="UP000053257">
    <property type="component" value="Unassembled WGS sequence"/>
</dbReference>
<sequence>MCAVLLVRLGVQRLRTLQEKKAAQAKSSRRDIAMLVEKGKIETARIKVENIINEDIYIELLELLELYSELLLARFGLLDQNTREPDPGVIEGVCAIIYAAPRTELKELHVLRDILMHKYGRDFSIAVMENKDGCVSERVTRKLSTHTPPPQLVDAYLGEIAKGYNIAWSPPGSKNDEGGDDDEGGVKSEKIATALDSPLPDAATISAEARSTGARTPKLPELPPTEDEEPSSTQPSEGTKPAPPEDDFEMLAKRFAALKKR</sequence>